<dbReference type="SUPFAM" id="SSF53335">
    <property type="entry name" value="S-adenosyl-L-methionine-dependent methyltransferases"/>
    <property type="match status" value="1"/>
</dbReference>
<protein>
    <recommendedName>
        <fullName evidence="2">Ribosomal RNA methyltransferase FtsJ domain-containing protein</fullName>
    </recommendedName>
</protein>
<dbReference type="Gene3D" id="3.40.50.150">
    <property type="entry name" value="Vaccinia Virus protein VP39"/>
    <property type="match status" value="1"/>
</dbReference>
<feature type="region of interest" description="Disordered" evidence="1">
    <location>
        <begin position="96"/>
        <end position="118"/>
    </location>
</feature>
<sequence>MDSSTNNGLLLSGELDSFKNKLATLKDTGKNLNVEDLAKELFGLTLEDASNDLGIRDGPNGERPTKASQLLKVYLILSDEECKRVVELRSRGWHDNKEDGDAHFKQQRERADSTTPEGERGFYKMMQQIGEEMHNAHSIFSIPFVPDGQVNILDLCMAPGGYTAAALDYRNSFKAYAITLDPRCGGHNVIIDTNRLQGFRYHDITMFKEFCPNGKDIPEDFKSKFSDIKPFTFIKYHLVFADGKTLRTHDRIKDTYNANLSKETVRLQTSQLILAMNRMHNGGTLVMLLHKIDTWHSAFMLYTFSKFAKVEVFKPVKKHATRSSFYIIAKDIKVNHPETIKAIEEWKKDWFYATFGGPDNMGLAKEEPTNEIVQELLTEFGPTLIELGHKAWMIQANALSHTSYAGSTTDGKLEKISGEINEISEKLNLEVKVKEIAVGLESLMDRVKQGLRKRIWCGIKGVFRDHHEAFKMERGVGYAPIGGRGAGCWSVASDGQVIPGEKAKIDDEATAGCKPGTNGDNRAIFMMGA</sequence>
<accession>A0A4Z1GA79</accession>
<name>A0A4Z1GA79_9HELO</name>
<evidence type="ECO:0000259" key="2">
    <source>
        <dbReference type="Pfam" id="PF01728"/>
    </source>
</evidence>
<reference evidence="3 4" key="1">
    <citation type="submission" date="2017-12" db="EMBL/GenBank/DDBJ databases">
        <title>Comparative genomics of Botrytis spp.</title>
        <authorList>
            <person name="Valero-Jimenez C.A."/>
            <person name="Tapia P."/>
            <person name="Veloso J."/>
            <person name="Silva-Moreno E."/>
            <person name="Staats M."/>
            <person name="Valdes J.H."/>
            <person name="Van Kan J.A.L."/>
        </authorList>
    </citation>
    <scope>NUCLEOTIDE SEQUENCE [LARGE SCALE GENOMIC DNA]</scope>
    <source>
        <strain evidence="3 4">Bh0001</strain>
    </source>
</reference>
<comment type="caution">
    <text evidence="3">The sequence shown here is derived from an EMBL/GenBank/DDBJ whole genome shotgun (WGS) entry which is preliminary data.</text>
</comment>
<organism evidence="3 4">
    <name type="scientific">Botrytis hyacinthi</name>
    <dbReference type="NCBI Taxonomy" id="278943"/>
    <lineage>
        <taxon>Eukaryota</taxon>
        <taxon>Fungi</taxon>
        <taxon>Dikarya</taxon>
        <taxon>Ascomycota</taxon>
        <taxon>Pezizomycotina</taxon>
        <taxon>Leotiomycetes</taxon>
        <taxon>Helotiales</taxon>
        <taxon>Sclerotiniaceae</taxon>
        <taxon>Botrytis</taxon>
    </lineage>
</organism>
<dbReference type="EMBL" id="PQXK01000222">
    <property type="protein sequence ID" value="TGO33894.1"/>
    <property type="molecule type" value="Genomic_DNA"/>
</dbReference>
<dbReference type="InterPro" id="IPR002877">
    <property type="entry name" value="RNA_MeTrfase_FtsJ_dom"/>
</dbReference>
<evidence type="ECO:0000256" key="1">
    <source>
        <dbReference type="SAM" id="MobiDB-lite"/>
    </source>
</evidence>
<gene>
    <name evidence="3" type="ORF">BHYA_0222g00040</name>
</gene>
<dbReference type="AlphaFoldDB" id="A0A4Z1GA79"/>
<dbReference type="GO" id="GO:0032259">
    <property type="term" value="P:methylation"/>
    <property type="evidence" value="ECO:0007669"/>
    <property type="project" value="InterPro"/>
</dbReference>
<feature type="domain" description="Ribosomal RNA methyltransferase FtsJ" evidence="2">
    <location>
        <begin position="133"/>
        <end position="330"/>
    </location>
</feature>
<keyword evidence="4" id="KW-1185">Reference proteome</keyword>
<dbReference type="Pfam" id="PF01728">
    <property type="entry name" value="FtsJ"/>
    <property type="match status" value="1"/>
</dbReference>
<evidence type="ECO:0000313" key="3">
    <source>
        <dbReference type="EMBL" id="TGO33894.1"/>
    </source>
</evidence>
<proteinExistence type="predicted"/>
<evidence type="ECO:0000313" key="4">
    <source>
        <dbReference type="Proteomes" id="UP000297814"/>
    </source>
</evidence>
<dbReference type="Proteomes" id="UP000297814">
    <property type="component" value="Unassembled WGS sequence"/>
</dbReference>
<dbReference type="InterPro" id="IPR029063">
    <property type="entry name" value="SAM-dependent_MTases_sf"/>
</dbReference>
<dbReference type="GO" id="GO:0008168">
    <property type="term" value="F:methyltransferase activity"/>
    <property type="evidence" value="ECO:0007669"/>
    <property type="project" value="InterPro"/>
</dbReference>